<dbReference type="PANTHER" id="PTHR33337">
    <property type="entry name" value="GFA DOMAIN-CONTAINING PROTEIN"/>
    <property type="match status" value="1"/>
</dbReference>
<dbReference type="GO" id="GO:0046872">
    <property type="term" value="F:metal ion binding"/>
    <property type="evidence" value="ECO:0007669"/>
    <property type="project" value="UniProtKB-KW"/>
</dbReference>
<evidence type="ECO:0000259" key="5">
    <source>
        <dbReference type="PROSITE" id="PS51891"/>
    </source>
</evidence>
<gene>
    <name evidence="6" type="ORF">LCGC14_2794870</name>
</gene>
<dbReference type="GO" id="GO:0016846">
    <property type="term" value="F:carbon-sulfur lyase activity"/>
    <property type="evidence" value="ECO:0007669"/>
    <property type="project" value="InterPro"/>
</dbReference>
<keyword evidence="2" id="KW-0479">Metal-binding</keyword>
<dbReference type="InterPro" id="IPR011057">
    <property type="entry name" value="Mss4-like_sf"/>
</dbReference>
<evidence type="ECO:0000256" key="3">
    <source>
        <dbReference type="ARBA" id="ARBA00022833"/>
    </source>
</evidence>
<dbReference type="SUPFAM" id="SSF51316">
    <property type="entry name" value="Mss4-like"/>
    <property type="match status" value="1"/>
</dbReference>
<comment type="similarity">
    <text evidence="1">Belongs to the Gfa family.</text>
</comment>
<dbReference type="PANTHER" id="PTHR33337:SF40">
    <property type="entry name" value="CENP-V_GFA DOMAIN-CONTAINING PROTEIN-RELATED"/>
    <property type="match status" value="1"/>
</dbReference>
<dbReference type="Pfam" id="PF04828">
    <property type="entry name" value="GFA"/>
    <property type="match status" value="1"/>
</dbReference>
<sequence length="133" mass="14399">MEKATCSCGKIEIIIEGEPANTCFCYCSECQKLTGSDKGFVAHFPEKSVSLSKGSPSKFSRMGSSGKRVTYSFCSTCGSMVFGKAETLPFVSVPVPRLENPNNYQPKMAIYTASAPSWAVFNNEIPNFKQGPA</sequence>
<name>A0A0F9AY29_9ZZZZ</name>
<accession>A0A0F9AY29</accession>
<evidence type="ECO:0000313" key="6">
    <source>
        <dbReference type="EMBL" id="KKK83289.1"/>
    </source>
</evidence>
<comment type="caution">
    <text evidence="6">The sequence shown here is derived from an EMBL/GenBank/DDBJ whole genome shotgun (WGS) entry which is preliminary data.</text>
</comment>
<feature type="domain" description="CENP-V/GFA" evidence="5">
    <location>
        <begin position="1"/>
        <end position="119"/>
    </location>
</feature>
<dbReference type="EMBL" id="LAZR01052293">
    <property type="protein sequence ID" value="KKK83289.1"/>
    <property type="molecule type" value="Genomic_DNA"/>
</dbReference>
<proteinExistence type="inferred from homology"/>
<reference evidence="6" key="1">
    <citation type="journal article" date="2015" name="Nature">
        <title>Complex archaea that bridge the gap between prokaryotes and eukaryotes.</title>
        <authorList>
            <person name="Spang A."/>
            <person name="Saw J.H."/>
            <person name="Jorgensen S.L."/>
            <person name="Zaremba-Niedzwiedzka K."/>
            <person name="Martijn J."/>
            <person name="Lind A.E."/>
            <person name="van Eijk R."/>
            <person name="Schleper C."/>
            <person name="Guy L."/>
            <person name="Ettema T.J."/>
        </authorList>
    </citation>
    <scope>NUCLEOTIDE SEQUENCE</scope>
</reference>
<keyword evidence="3" id="KW-0862">Zinc</keyword>
<dbReference type="InterPro" id="IPR006913">
    <property type="entry name" value="CENP-V/GFA"/>
</dbReference>
<evidence type="ECO:0000256" key="2">
    <source>
        <dbReference type="ARBA" id="ARBA00022723"/>
    </source>
</evidence>
<evidence type="ECO:0000256" key="4">
    <source>
        <dbReference type="ARBA" id="ARBA00023239"/>
    </source>
</evidence>
<protein>
    <recommendedName>
        <fullName evidence="5">CENP-V/GFA domain-containing protein</fullName>
    </recommendedName>
</protein>
<dbReference type="PROSITE" id="PS51891">
    <property type="entry name" value="CENP_V_GFA"/>
    <property type="match status" value="1"/>
</dbReference>
<keyword evidence="4" id="KW-0456">Lyase</keyword>
<organism evidence="6">
    <name type="scientific">marine sediment metagenome</name>
    <dbReference type="NCBI Taxonomy" id="412755"/>
    <lineage>
        <taxon>unclassified sequences</taxon>
        <taxon>metagenomes</taxon>
        <taxon>ecological metagenomes</taxon>
    </lineage>
</organism>
<dbReference type="AlphaFoldDB" id="A0A0F9AY29"/>
<dbReference type="Gene3D" id="3.90.1590.10">
    <property type="entry name" value="glutathione-dependent formaldehyde- activating enzyme (gfa)"/>
    <property type="match status" value="1"/>
</dbReference>
<evidence type="ECO:0000256" key="1">
    <source>
        <dbReference type="ARBA" id="ARBA00005495"/>
    </source>
</evidence>